<dbReference type="FunCoup" id="A0A1Y2G5H7">
    <property type="interactions" value="8"/>
</dbReference>
<evidence type="ECO:0000256" key="1">
    <source>
        <dbReference type="ARBA" id="ARBA00004141"/>
    </source>
</evidence>
<dbReference type="GO" id="GO:0004252">
    <property type="term" value="F:serine-type endopeptidase activity"/>
    <property type="evidence" value="ECO:0007669"/>
    <property type="project" value="TreeGrafter"/>
</dbReference>
<evidence type="ECO:0000313" key="8">
    <source>
        <dbReference type="Proteomes" id="UP000193467"/>
    </source>
</evidence>
<dbReference type="InParanoid" id="A0A1Y2G5H7"/>
<evidence type="ECO:0008006" key="9">
    <source>
        <dbReference type="Google" id="ProtNLM"/>
    </source>
</evidence>
<protein>
    <recommendedName>
        <fullName evidence="9">CUE domain-containing protein</fullName>
    </recommendedName>
</protein>
<evidence type="ECO:0000256" key="5">
    <source>
        <dbReference type="SAM" id="MobiDB-lite"/>
    </source>
</evidence>
<dbReference type="OrthoDB" id="2536851at2759"/>
<feature type="region of interest" description="Disordered" evidence="5">
    <location>
        <begin position="252"/>
        <end position="299"/>
    </location>
</feature>
<dbReference type="SUPFAM" id="SSF144091">
    <property type="entry name" value="Rhomboid-like"/>
    <property type="match status" value="1"/>
</dbReference>
<feature type="compositionally biased region" description="Low complexity" evidence="5">
    <location>
        <begin position="252"/>
        <end position="276"/>
    </location>
</feature>
<organism evidence="7 8">
    <name type="scientific">Leucosporidium creatinivorum</name>
    <dbReference type="NCBI Taxonomy" id="106004"/>
    <lineage>
        <taxon>Eukaryota</taxon>
        <taxon>Fungi</taxon>
        <taxon>Dikarya</taxon>
        <taxon>Basidiomycota</taxon>
        <taxon>Pucciniomycotina</taxon>
        <taxon>Microbotryomycetes</taxon>
        <taxon>Leucosporidiales</taxon>
        <taxon>Leucosporidium</taxon>
    </lineage>
</organism>
<accession>A0A1Y2G5H7</accession>
<feature type="transmembrane region" description="Helical" evidence="6">
    <location>
        <begin position="167"/>
        <end position="187"/>
    </location>
</feature>
<keyword evidence="8" id="KW-1185">Reference proteome</keyword>
<dbReference type="STRING" id="106004.A0A1Y2G5H7"/>
<feature type="transmembrane region" description="Helical" evidence="6">
    <location>
        <begin position="51"/>
        <end position="73"/>
    </location>
</feature>
<feature type="transmembrane region" description="Helical" evidence="6">
    <location>
        <begin position="112"/>
        <end position="130"/>
    </location>
</feature>
<dbReference type="Proteomes" id="UP000193467">
    <property type="component" value="Unassembled WGS sequence"/>
</dbReference>
<dbReference type="CDD" id="cd14279">
    <property type="entry name" value="CUE"/>
    <property type="match status" value="1"/>
</dbReference>
<keyword evidence="3 6" id="KW-1133">Transmembrane helix</keyword>
<dbReference type="Gene3D" id="1.20.1540.10">
    <property type="entry name" value="Rhomboid-like"/>
    <property type="match status" value="1"/>
</dbReference>
<keyword evidence="2 6" id="KW-0812">Transmembrane</keyword>
<comment type="subcellular location">
    <subcellularLocation>
        <location evidence="1">Membrane</location>
        <topology evidence="1">Multi-pass membrane protein</topology>
    </subcellularLocation>
</comment>
<gene>
    <name evidence="7" type="ORF">BCR35DRAFT_274736</name>
</gene>
<evidence type="ECO:0000256" key="3">
    <source>
        <dbReference type="ARBA" id="ARBA00022989"/>
    </source>
</evidence>
<proteinExistence type="predicted"/>
<dbReference type="PANTHER" id="PTHR43066">
    <property type="entry name" value="RHOMBOID-RELATED PROTEIN"/>
    <property type="match status" value="1"/>
</dbReference>
<comment type="caution">
    <text evidence="7">The sequence shown here is derived from an EMBL/GenBank/DDBJ whole genome shotgun (WGS) entry which is preliminary data.</text>
</comment>
<reference evidence="7 8" key="1">
    <citation type="submission" date="2016-07" db="EMBL/GenBank/DDBJ databases">
        <title>Pervasive Adenine N6-methylation of Active Genes in Fungi.</title>
        <authorList>
            <consortium name="DOE Joint Genome Institute"/>
            <person name="Mondo S.J."/>
            <person name="Dannebaum R.O."/>
            <person name="Kuo R.C."/>
            <person name="Labutti K."/>
            <person name="Haridas S."/>
            <person name="Kuo A."/>
            <person name="Salamov A."/>
            <person name="Ahrendt S.R."/>
            <person name="Lipzen A."/>
            <person name="Sullivan W."/>
            <person name="Andreopoulos W.B."/>
            <person name="Clum A."/>
            <person name="Lindquist E."/>
            <person name="Daum C."/>
            <person name="Ramamoorthy G.K."/>
            <person name="Gryganskyi A."/>
            <person name="Culley D."/>
            <person name="Magnuson J.K."/>
            <person name="James T.Y."/>
            <person name="O'Malley M.A."/>
            <person name="Stajich J.E."/>
            <person name="Spatafora J.W."/>
            <person name="Visel A."/>
            <person name="Grigoriev I.V."/>
        </authorList>
    </citation>
    <scope>NUCLEOTIDE SEQUENCE [LARGE SCALE GENOMIC DNA]</scope>
    <source>
        <strain evidence="7 8">62-1032</strain>
    </source>
</reference>
<dbReference type="EMBL" id="MCGR01000003">
    <property type="protein sequence ID" value="ORY90751.1"/>
    <property type="molecule type" value="Genomic_DNA"/>
</dbReference>
<feature type="transmembrane region" description="Helical" evidence="6">
    <location>
        <begin position="12"/>
        <end position="31"/>
    </location>
</feature>
<feature type="transmembrane region" description="Helical" evidence="6">
    <location>
        <begin position="85"/>
        <end position="106"/>
    </location>
</feature>
<evidence type="ECO:0000256" key="2">
    <source>
        <dbReference type="ARBA" id="ARBA00022692"/>
    </source>
</evidence>
<feature type="transmembrane region" description="Helical" evidence="6">
    <location>
        <begin position="142"/>
        <end position="161"/>
    </location>
</feature>
<dbReference type="AlphaFoldDB" id="A0A1Y2G5H7"/>
<dbReference type="InterPro" id="IPR035952">
    <property type="entry name" value="Rhomboid-like_sf"/>
</dbReference>
<evidence type="ECO:0000256" key="6">
    <source>
        <dbReference type="SAM" id="Phobius"/>
    </source>
</evidence>
<evidence type="ECO:0000256" key="4">
    <source>
        <dbReference type="ARBA" id="ARBA00023136"/>
    </source>
</evidence>
<dbReference type="PANTHER" id="PTHR43066:SF21">
    <property type="entry name" value="UBIQUITIN-ASSOCIATED DOMAIN-CONTAINING PROTEIN 2"/>
    <property type="match status" value="1"/>
</dbReference>
<sequence length="355" mass="37982">MTFAGAPVSKGLIIVLCFCSILAAIASRQYLFNVPLSPHLTRDRQLWRLPIHHLVFANSSELFLGVLLLFYTSVPVERSFGSRKFASFLVVNAGLATVIEFVALILGSRLGFHTIPAGPFAIIFSIFFQSRRLIPTSFHWKVFGVEITNRIAGYVLAVQLISSQPPASIVVSLIGVLSSQLYLSNFLSIRHYRISQRLTDLLARLFAPLLGDEPTPRRPIAATQRDMIMANPVVAFPNSGAFMRATGIATAAPPATAAQRRPATTTGSASPATAAAPVPPPPSNTTPSVPQPSPATPGFVQQWAQGITGAQSAPTAAQIAELSAIFPDQPREAVINALQRNQLDVSRAAAALLVS</sequence>
<keyword evidence="4 6" id="KW-0472">Membrane</keyword>
<name>A0A1Y2G5H7_9BASI</name>
<dbReference type="GO" id="GO:0016020">
    <property type="term" value="C:membrane"/>
    <property type="evidence" value="ECO:0007669"/>
    <property type="project" value="UniProtKB-SubCell"/>
</dbReference>
<feature type="compositionally biased region" description="Pro residues" evidence="5">
    <location>
        <begin position="277"/>
        <end position="295"/>
    </location>
</feature>
<evidence type="ECO:0000313" key="7">
    <source>
        <dbReference type="EMBL" id="ORY90751.1"/>
    </source>
</evidence>